<evidence type="ECO:0000313" key="1">
    <source>
        <dbReference type="EMBL" id="SDK59059.1"/>
    </source>
</evidence>
<gene>
    <name evidence="1" type="ORF">SAMN05192566_1791</name>
</gene>
<dbReference type="SUPFAM" id="SSF52141">
    <property type="entry name" value="Uracil-DNA glycosylase-like"/>
    <property type="match status" value="1"/>
</dbReference>
<accession>A0A1G9D563</accession>
<keyword evidence="2" id="KW-1185">Reference proteome</keyword>
<evidence type="ECO:0000313" key="2">
    <source>
        <dbReference type="Proteomes" id="UP000198629"/>
    </source>
</evidence>
<dbReference type="AlphaFoldDB" id="A0A1G9D563"/>
<protein>
    <submittedName>
        <fullName evidence="1">DNA polymerase</fullName>
    </submittedName>
</protein>
<dbReference type="RefSeq" id="WP_245652741.1">
    <property type="nucleotide sequence ID" value="NZ_FNFX01000003.1"/>
</dbReference>
<organism evidence="1 2">
    <name type="scientific">Methylophilus rhizosphaerae</name>
    <dbReference type="NCBI Taxonomy" id="492660"/>
    <lineage>
        <taxon>Bacteria</taxon>
        <taxon>Pseudomonadati</taxon>
        <taxon>Pseudomonadota</taxon>
        <taxon>Betaproteobacteria</taxon>
        <taxon>Nitrosomonadales</taxon>
        <taxon>Methylophilaceae</taxon>
        <taxon>Methylophilus</taxon>
    </lineage>
</organism>
<dbReference type="Gene3D" id="3.40.470.10">
    <property type="entry name" value="Uracil-DNA glycosylase-like domain"/>
    <property type="match status" value="1"/>
</dbReference>
<dbReference type="Proteomes" id="UP000198629">
    <property type="component" value="Unassembled WGS sequence"/>
</dbReference>
<sequence>MSLTREDILRELELLPAWRPRMPEVAHMFPVVEKPSGTPVAKSLVDEGSVPVAEVTPAEAEITPLLPDPQPSESAEIVEANIIETISEPLIQSPWLLLCPQASDDASQALLQNILRALKLPVEDVVLHQHAISSAQVQSRFCVLFGLETANHFLGTTHADIASVRGQLLAHGDMRYVITHPPQAMLAQPALKKETWHDLCLLLAEK</sequence>
<dbReference type="EMBL" id="FNFX01000003">
    <property type="protein sequence ID" value="SDK59059.1"/>
    <property type="molecule type" value="Genomic_DNA"/>
</dbReference>
<dbReference type="STRING" id="492660.SAMN05192566_1791"/>
<name>A0A1G9D563_9PROT</name>
<reference evidence="2" key="1">
    <citation type="submission" date="2016-10" db="EMBL/GenBank/DDBJ databases">
        <authorList>
            <person name="Varghese N."/>
            <person name="Submissions S."/>
        </authorList>
    </citation>
    <scope>NUCLEOTIDE SEQUENCE [LARGE SCALE GENOMIC DNA]</scope>
    <source>
        <strain evidence="2">CBMB127</strain>
    </source>
</reference>
<dbReference type="InterPro" id="IPR036895">
    <property type="entry name" value="Uracil-DNA_glycosylase-like_sf"/>
</dbReference>
<proteinExistence type="predicted"/>